<keyword evidence="7" id="KW-0032">Aminotransferase</keyword>
<evidence type="ECO:0000256" key="1">
    <source>
        <dbReference type="ARBA" id="ARBA00005384"/>
    </source>
</evidence>
<dbReference type="SMART" id="SM00345">
    <property type="entry name" value="HTH_GNTR"/>
    <property type="match status" value="1"/>
</dbReference>
<proteinExistence type="inferred from homology"/>
<dbReference type="SUPFAM" id="SSF53383">
    <property type="entry name" value="PLP-dependent transferases"/>
    <property type="match status" value="1"/>
</dbReference>
<keyword evidence="3" id="KW-0805">Transcription regulation</keyword>
<dbReference type="CDD" id="cd07377">
    <property type="entry name" value="WHTH_GntR"/>
    <property type="match status" value="1"/>
</dbReference>
<reference evidence="7" key="1">
    <citation type="submission" date="2022-09" db="EMBL/GenBank/DDBJ databases">
        <title>Aureispira anguillicida sp. nov., isolated from Leptocephalus of Japanese eel Anguilla japonica.</title>
        <authorList>
            <person name="Yuasa K."/>
            <person name="Mekata T."/>
            <person name="Ikunari K."/>
        </authorList>
    </citation>
    <scope>NUCLEOTIDE SEQUENCE</scope>
    <source>
        <strain evidence="7">EL160426</strain>
    </source>
</reference>
<evidence type="ECO:0000259" key="6">
    <source>
        <dbReference type="PROSITE" id="PS50949"/>
    </source>
</evidence>
<gene>
    <name evidence="7" type="ORF">AsAng_0001060</name>
</gene>
<dbReference type="PANTHER" id="PTHR46577:SF2">
    <property type="entry name" value="TRANSCRIPTIONAL REGULATORY PROTEIN"/>
    <property type="match status" value="1"/>
</dbReference>
<keyword evidence="4" id="KW-0238">DNA-binding</keyword>
<keyword evidence="8" id="KW-1185">Reference proteome</keyword>
<dbReference type="InterPro" id="IPR004839">
    <property type="entry name" value="Aminotransferase_I/II_large"/>
</dbReference>
<dbReference type="EMBL" id="AP026867">
    <property type="protein sequence ID" value="BDS09408.1"/>
    <property type="molecule type" value="Genomic_DNA"/>
</dbReference>
<keyword evidence="5" id="KW-0804">Transcription</keyword>
<dbReference type="PROSITE" id="PS50949">
    <property type="entry name" value="HTH_GNTR"/>
    <property type="match status" value="1"/>
</dbReference>
<dbReference type="InterPro" id="IPR015424">
    <property type="entry name" value="PyrdxlP-dep_Trfase"/>
</dbReference>
<dbReference type="Proteomes" id="UP001060919">
    <property type="component" value="Chromosome"/>
</dbReference>
<dbReference type="CDD" id="cd00609">
    <property type="entry name" value="AAT_like"/>
    <property type="match status" value="1"/>
</dbReference>
<evidence type="ECO:0000256" key="3">
    <source>
        <dbReference type="ARBA" id="ARBA00023015"/>
    </source>
</evidence>
<dbReference type="KEGG" id="aup:AsAng_0001060"/>
<protein>
    <submittedName>
        <fullName evidence="7">PLP-dependent aminotransferase family protein</fullName>
    </submittedName>
</protein>
<dbReference type="GO" id="GO:0030170">
    <property type="term" value="F:pyridoxal phosphate binding"/>
    <property type="evidence" value="ECO:0007669"/>
    <property type="project" value="InterPro"/>
</dbReference>
<dbReference type="InterPro" id="IPR036390">
    <property type="entry name" value="WH_DNA-bd_sf"/>
</dbReference>
<dbReference type="InterPro" id="IPR051446">
    <property type="entry name" value="HTH_trans_reg/aminotransferase"/>
</dbReference>
<feature type="domain" description="HTH gntR-type" evidence="6">
    <location>
        <begin position="42"/>
        <end position="110"/>
    </location>
</feature>
<dbReference type="Pfam" id="PF00392">
    <property type="entry name" value="GntR"/>
    <property type="match status" value="1"/>
</dbReference>
<sequence>MNNLSKDSVSLVYLNDTVFAKNDRPMNRLWYFDIQIKEENKKAVYIQITDAIIAAIKNGRLKPQEALPSTRKLATIIGVNRNTVLKALDILIAEGWLISKDRIGIFAASVSIQDHRSKDKNSTLAPVHKKAVVVLDDGVPNTQIAPIKELASAYRRVFSLKSRRTILGYTGSLGGLKFRAIIAQMLNHRRGMQVSDDEICITRGSQMALYLTAQCLLTEGDLVLVESPGYRPASAVFINAGAQVMPIEVDQDGIVVEKVEQAILKHSNIQAIYLTPHHQYPTTVTLSLKRRLRLAELAQAHNFIIIEDDYDHEFHFDNRPILPIASYMAIKHYIYIGTFSKIVAPALRVGYLVASSDFIQKVGALRTIIDVQNDPIMEQAIVELVREGAIKRHIKRAAKYYKDKRQYFEGLLKTHLGDKVDYTVPTGGLAFWVRPKKEIKLSDLVANLEKSNLQIKDISNYNSTTLVQGLRLGYGSIEKEELEMAILQLSKCL</sequence>
<dbReference type="PRINTS" id="PR00035">
    <property type="entry name" value="HTHGNTR"/>
</dbReference>
<dbReference type="Gene3D" id="1.10.10.10">
    <property type="entry name" value="Winged helix-like DNA-binding domain superfamily/Winged helix DNA-binding domain"/>
    <property type="match status" value="1"/>
</dbReference>
<dbReference type="InterPro" id="IPR000524">
    <property type="entry name" value="Tscrpt_reg_HTH_GntR"/>
</dbReference>
<evidence type="ECO:0000256" key="2">
    <source>
        <dbReference type="ARBA" id="ARBA00022898"/>
    </source>
</evidence>
<evidence type="ECO:0000313" key="8">
    <source>
        <dbReference type="Proteomes" id="UP001060919"/>
    </source>
</evidence>
<dbReference type="GO" id="GO:0008483">
    <property type="term" value="F:transaminase activity"/>
    <property type="evidence" value="ECO:0007669"/>
    <property type="project" value="UniProtKB-KW"/>
</dbReference>
<dbReference type="Pfam" id="PF00155">
    <property type="entry name" value="Aminotran_1_2"/>
    <property type="match status" value="1"/>
</dbReference>
<dbReference type="InterPro" id="IPR015421">
    <property type="entry name" value="PyrdxlP-dep_Trfase_major"/>
</dbReference>
<organism evidence="7 8">
    <name type="scientific">Aureispira anguillae</name>
    <dbReference type="NCBI Taxonomy" id="2864201"/>
    <lineage>
        <taxon>Bacteria</taxon>
        <taxon>Pseudomonadati</taxon>
        <taxon>Bacteroidota</taxon>
        <taxon>Saprospiria</taxon>
        <taxon>Saprospirales</taxon>
        <taxon>Saprospiraceae</taxon>
        <taxon>Aureispira</taxon>
    </lineage>
</organism>
<keyword evidence="7" id="KW-0808">Transferase</keyword>
<dbReference type="SUPFAM" id="SSF46785">
    <property type="entry name" value="Winged helix' DNA-binding domain"/>
    <property type="match status" value="1"/>
</dbReference>
<evidence type="ECO:0000256" key="5">
    <source>
        <dbReference type="ARBA" id="ARBA00023163"/>
    </source>
</evidence>
<dbReference type="PANTHER" id="PTHR46577">
    <property type="entry name" value="HTH-TYPE TRANSCRIPTIONAL REGULATORY PROTEIN GABR"/>
    <property type="match status" value="1"/>
</dbReference>
<evidence type="ECO:0000313" key="7">
    <source>
        <dbReference type="EMBL" id="BDS09408.1"/>
    </source>
</evidence>
<dbReference type="GO" id="GO:0003700">
    <property type="term" value="F:DNA-binding transcription factor activity"/>
    <property type="evidence" value="ECO:0007669"/>
    <property type="project" value="InterPro"/>
</dbReference>
<dbReference type="AlphaFoldDB" id="A0A915VJZ0"/>
<accession>A0A915VJZ0</accession>
<dbReference type="Gene3D" id="3.40.640.10">
    <property type="entry name" value="Type I PLP-dependent aspartate aminotransferase-like (Major domain)"/>
    <property type="match status" value="1"/>
</dbReference>
<dbReference type="InterPro" id="IPR036388">
    <property type="entry name" value="WH-like_DNA-bd_sf"/>
</dbReference>
<dbReference type="GO" id="GO:0003677">
    <property type="term" value="F:DNA binding"/>
    <property type="evidence" value="ECO:0007669"/>
    <property type="project" value="UniProtKB-KW"/>
</dbReference>
<comment type="similarity">
    <text evidence="1">In the C-terminal section; belongs to the class-I pyridoxal-phosphate-dependent aminotransferase family.</text>
</comment>
<name>A0A915VJZ0_9BACT</name>
<keyword evidence="2" id="KW-0663">Pyridoxal phosphate</keyword>
<evidence type="ECO:0000256" key="4">
    <source>
        <dbReference type="ARBA" id="ARBA00023125"/>
    </source>
</evidence>